<dbReference type="RefSeq" id="WP_147057320.1">
    <property type="nucleotide sequence ID" value="NZ_BJYL01000022.1"/>
</dbReference>
<evidence type="ECO:0000313" key="3">
    <source>
        <dbReference type="Proteomes" id="UP000321901"/>
    </source>
</evidence>
<evidence type="ECO:0000256" key="1">
    <source>
        <dbReference type="SAM" id="Phobius"/>
    </source>
</evidence>
<name>A0A511Z7L6_9BACL</name>
<dbReference type="EMBL" id="BJYL01000022">
    <property type="protein sequence ID" value="GEN83414.1"/>
    <property type="molecule type" value="Genomic_DNA"/>
</dbReference>
<sequence length="266" mass="30379">MKEIYRKTSIFGFIGGIGLILFFFLYYFIWYEGFSVNGDVLFEIGIGGLAALGAGFYFKHAYEKMVDHEVIESKWDLESVGELILKRVPSVLPKLYHVDQNGQPLFQIQPTKGRFGNGLLFFSLFEKGMVVPVEYDISSMDGRPLATFHIKNNVKQFTLTLKKPDGTVIGRYIQQLSKSAIKNRGTLYHADGTVWRQLDAENMAGDIDVTDEEGIRTASYRYGRFPYAAHPVFQSTAHHEYVGFGTHISTEEKLAYIMIFYFWLDV</sequence>
<feature type="transmembrane region" description="Helical" evidence="1">
    <location>
        <begin position="9"/>
        <end position="28"/>
    </location>
</feature>
<evidence type="ECO:0000313" key="2">
    <source>
        <dbReference type="EMBL" id="GEN83414.1"/>
    </source>
</evidence>
<organism evidence="2 3">
    <name type="scientific">Sporosarcina luteola</name>
    <dbReference type="NCBI Taxonomy" id="582850"/>
    <lineage>
        <taxon>Bacteria</taxon>
        <taxon>Bacillati</taxon>
        <taxon>Bacillota</taxon>
        <taxon>Bacilli</taxon>
        <taxon>Bacillales</taxon>
        <taxon>Caryophanaceae</taxon>
        <taxon>Sporosarcina</taxon>
    </lineage>
</organism>
<keyword evidence="3" id="KW-1185">Reference proteome</keyword>
<dbReference type="OrthoDB" id="2961259at2"/>
<keyword evidence="1" id="KW-0472">Membrane</keyword>
<dbReference type="Proteomes" id="UP000321901">
    <property type="component" value="Unassembled WGS sequence"/>
</dbReference>
<protein>
    <submittedName>
        <fullName evidence="2">Uncharacterized protein</fullName>
    </submittedName>
</protein>
<reference evidence="2 3" key="1">
    <citation type="submission" date="2019-07" db="EMBL/GenBank/DDBJ databases">
        <title>Whole genome shotgun sequence of Sporosarcina luteola NBRC 105378.</title>
        <authorList>
            <person name="Hosoyama A."/>
            <person name="Uohara A."/>
            <person name="Ohji S."/>
            <person name="Ichikawa N."/>
        </authorList>
    </citation>
    <scope>NUCLEOTIDE SEQUENCE [LARGE SCALE GENOMIC DNA]</scope>
    <source>
        <strain evidence="2 3">NBRC 105378</strain>
    </source>
</reference>
<keyword evidence="1" id="KW-0812">Transmembrane</keyword>
<accession>A0A511Z7L6</accession>
<dbReference type="AlphaFoldDB" id="A0A511Z7L6"/>
<gene>
    <name evidence="2" type="ORF">SLU01_17260</name>
</gene>
<feature type="transmembrane region" description="Helical" evidence="1">
    <location>
        <begin position="40"/>
        <end position="58"/>
    </location>
</feature>
<proteinExistence type="predicted"/>
<comment type="caution">
    <text evidence="2">The sequence shown here is derived from an EMBL/GenBank/DDBJ whole genome shotgun (WGS) entry which is preliminary data.</text>
</comment>
<keyword evidence="1" id="KW-1133">Transmembrane helix</keyword>